<comment type="similarity">
    <text evidence="2 6">Belongs to the bacterial solute-binding protein 9 family.</text>
</comment>
<feature type="compositionally biased region" description="Basic and acidic residues" evidence="7">
    <location>
        <begin position="116"/>
        <end position="160"/>
    </location>
</feature>
<accession>A0A1E3H328</accession>
<dbReference type="AlphaFoldDB" id="A0A1E3H328"/>
<evidence type="ECO:0000256" key="4">
    <source>
        <dbReference type="ARBA" id="ARBA00022723"/>
    </source>
</evidence>
<dbReference type="OrthoDB" id="9793396at2"/>
<proteinExistence type="inferred from homology"/>
<dbReference type="InterPro" id="IPR006128">
    <property type="entry name" value="Lipoprotein_PsaA-like"/>
</dbReference>
<feature type="region of interest" description="Disordered" evidence="7">
    <location>
        <begin position="116"/>
        <end position="161"/>
    </location>
</feature>
<protein>
    <submittedName>
        <fullName evidence="9">Putative periplasmic iron-binding protein</fullName>
    </submittedName>
</protein>
<dbReference type="Proteomes" id="UP000094622">
    <property type="component" value="Unassembled WGS sequence"/>
</dbReference>
<dbReference type="PRINTS" id="PR00691">
    <property type="entry name" value="ADHESINB"/>
</dbReference>
<dbReference type="GO" id="GO:0007155">
    <property type="term" value="P:cell adhesion"/>
    <property type="evidence" value="ECO:0007669"/>
    <property type="project" value="InterPro"/>
</dbReference>
<dbReference type="GO" id="GO:0046872">
    <property type="term" value="F:metal ion binding"/>
    <property type="evidence" value="ECO:0007669"/>
    <property type="project" value="UniProtKB-KW"/>
</dbReference>
<dbReference type="InterPro" id="IPR006129">
    <property type="entry name" value="AdhesinB"/>
</dbReference>
<keyword evidence="3 6" id="KW-0813">Transport</keyword>
<sequence length="331" mass="34533">MTRPTLLAGTMALALSALVSGSAFAKDLQVVATFTVLGDVVKAVGGDKVTVTTLIGPNGDAHEFAPSPADASRLKAADLVFMSGLGLEGFMERLISASGYGGTPVVASEGIRPREMEEADHDAHEGHTDHDAHDADAEHDTHASDDAHAEHDHGEQDPHVWNDPANVEIWVANIEKALAAADPEDAATFAANAAAYVTELKALDAYARETIGAVPAERRKILTSHDAFGYFGAAYGVTLLSPVGLSTEAEASAADVAKLIDQIRAEGVKAYFVENSSDPRLVSQIAEATGAQPGGELYVESLSGPDGPAPTYLKMLRHNVDEIAKALGTSS</sequence>
<evidence type="ECO:0000256" key="5">
    <source>
        <dbReference type="ARBA" id="ARBA00022729"/>
    </source>
</evidence>
<reference evidence="9 10" key="1">
    <citation type="submission" date="2016-07" db="EMBL/GenBank/DDBJ databases">
        <title>Draft Genome Sequence of Methylobrevis pamukkalensis PK2.</title>
        <authorList>
            <person name="Vasilenko O.V."/>
            <person name="Doronina N.V."/>
            <person name="Shmareva M.N."/>
            <person name="Tarlachkov S.V."/>
            <person name="Mustakhimov I."/>
            <person name="Trotsenko Y.A."/>
        </authorList>
    </citation>
    <scope>NUCLEOTIDE SEQUENCE [LARGE SCALE GENOMIC DNA]</scope>
    <source>
        <strain evidence="9 10">PK2</strain>
    </source>
</reference>
<name>A0A1E3H328_9HYPH</name>
<dbReference type="EMBL" id="MCRJ01000041">
    <property type="protein sequence ID" value="ODN70733.1"/>
    <property type="molecule type" value="Genomic_DNA"/>
</dbReference>
<dbReference type="PATRIC" id="fig|1439726.3.peg.2069"/>
<feature type="signal peptide" evidence="8">
    <location>
        <begin position="1"/>
        <end position="25"/>
    </location>
</feature>
<comment type="subcellular location">
    <subcellularLocation>
        <location evidence="1">Cell envelope</location>
    </subcellularLocation>
</comment>
<keyword evidence="5 8" id="KW-0732">Signal</keyword>
<dbReference type="PANTHER" id="PTHR42953">
    <property type="entry name" value="HIGH-AFFINITY ZINC UPTAKE SYSTEM PROTEIN ZNUA-RELATED"/>
    <property type="match status" value="1"/>
</dbReference>
<dbReference type="Pfam" id="PF01297">
    <property type="entry name" value="ZnuA"/>
    <property type="match status" value="1"/>
</dbReference>
<evidence type="ECO:0000313" key="10">
    <source>
        <dbReference type="Proteomes" id="UP000094622"/>
    </source>
</evidence>
<dbReference type="RefSeq" id="WP_069306707.1">
    <property type="nucleotide sequence ID" value="NZ_MCRJ01000041.1"/>
</dbReference>
<evidence type="ECO:0000256" key="7">
    <source>
        <dbReference type="SAM" id="MobiDB-lite"/>
    </source>
</evidence>
<dbReference type="InterPro" id="IPR050492">
    <property type="entry name" value="Bact_metal-bind_prot9"/>
</dbReference>
<evidence type="ECO:0000313" key="9">
    <source>
        <dbReference type="EMBL" id="ODN70733.1"/>
    </source>
</evidence>
<evidence type="ECO:0000256" key="1">
    <source>
        <dbReference type="ARBA" id="ARBA00004196"/>
    </source>
</evidence>
<evidence type="ECO:0000256" key="2">
    <source>
        <dbReference type="ARBA" id="ARBA00011028"/>
    </source>
</evidence>
<dbReference type="GO" id="GO:0030001">
    <property type="term" value="P:metal ion transport"/>
    <property type="evidence" value="ECO:0007669"/>
    <property type="project" value="InterPro"/>
</dbReference>
<organism evidence="9 10">
    <name type="scientific">Methylobrevis pamukkalensis</name>
    <dbReference type="NCBI Taxonomy" id="1439726"/>
    <lineage>
        <taxon>Bacteria</taxon>
        <taxon>Pseudomonadati</taxon>
        <taxon>Pseudomonadota</taxon>
        <taxon>Alphaproteobacteria</taxon>
        <taxon>Hyphomicrobiales</taxon>
        <taxon>Pleomorphomonadaceae</taxon>
        <taxon>Methylobrevis</taxon>
    </lineage>
</organism>
<keyword evidence="4" id="KW-0479">Metal-binding</keyword>
<feature type="chain" id="PRO_5009128869" evidence="8">
    <location>
        <begin position="26"/>
        <end position="331"/>
    </location>
</feature>
<gene>
    <name evidence="9" type="ORF">A6302_01954</name>
</gene>
<dbReference type="SUPFAM" id="SSF53807">
    <property type="entry name" value="Helical backbone' metal receptor"/>
    <property type="match status" value="1"/>
</dbReference>
<dbReference type="InterPro" id="IPR006127">
    <property type="entry name" value="ZnuA-like"/>
</dbReference>
<comment type="caution">
    <text evidence="9">The sequence shown here is derived from an EMBL/GenBank/DDBJ whole genome shotgun (WGS) entry which is preliminary data.</text>
</comment>
<keyword evidence="10" id="KW-1185">Reference proteome</keyword>
<dbReference type="Gene3D" id="3.40.50.1980">
    <property type="entry name" value="Nitrogenase molybdenum iron protein domain"/>
    <property type="match status" value="2"/>
</dbReference>
<evidence type="ECO:0000256" key="3">
    <source>
        <dbReference type="ARBA" id="ARBA00022448"/>
    </source>
</evidence>
<evidence type="ECO:0000256" key="6">
    <source>
        <dbReference type="RuleBase" id="RU003512"/>
    </source>
</evidence>
<dbReference type="GO" id="GO:0030313">
    <property type="term" value="C:cell envelope"/>
    <property type="evidence" value="ECO:0007669"/>
    <property type="project" value="UniProtKB-SubCell"/>
</dbReference>
<dbReference type="PRINTS" id="PR00690">
    <property type="entry name" value="ADHESNFAMILY"/>
</dbReference>
<evidence type="ECO:0000256" key="8">
    <source>
        <dbReference type="SAM" id="SignalP"/>
    </source>
</evidence>
<dbReference type="PANTHER" id="PTHR42953:SF1">
    <property type="entry name" value="METAL-BINDING PROTEIN HI_0362-RELATED"/>
    <property type="match status" value="1"/>
</dbReference>